<dbReference type="EMBL" id="GBRH01205872">
    <property type="protein sequence ID" value="JAD92023.1"/>
    <property type="molecule type" value="Transcribed_RNA"/>
</dbReference>
<reference evidence="1" key="1">
    <citation type="submission" date="2014-09" db="EMBL/GenBank/DDBJ databases">
        <authorList>
            <person name="Magalhaes I.L.F."/>
            <person name="Oliveira U."/>
            <person name="Santos F.R."/>
            <person name="Vidigal T.H.D.A."/>
            <person name="Brescovit A.D."/>
            <person name="Santos A.J."/>
        </authorList>
    </citation>
    <scope>NUCLEOTIDE SEQUENCE</scope>
    <source>
        <tissue evidence="1">Shoot tissue taken approximately 20 cm above the soil surface</tissue>
    </source>
</reference>
<dbReference type="AlphaFoldDB" id="A0A0A9DZ85"/>
<proteinExistence type="predicted"/>
<organism evidence="1">
    <name type="scientific">Arundo donax</name>
    <name type="common">Giant reed</name>
    <name type="synonym">Donax arundinaceus</name>
    <dbReference type="NCBI Taxonomy" id="35708"/>
    <lineage>
        <taxon>Eukaryota</taxon>
        <taxon>Viridiplantae</taxon>
        <taxon>Streptophyta</taxon>
        <taxon>Embryophyta</taxon>
        <taxon>Tracheophyta</taxon>
        <taxon>Spermatophyta</taxon>
        <taxon>Magnoliopsida</taxon>
        <taxon>Liliopsida</taxon>
        <taxon>Poales</taxon>
        <taxon>Poaceae</taxon>
        <taxon>PACMAD clade</taxon>
        <taxon>Arundinoideae</taxon>
        <taxon>Arundineae</taxon>
        <taxon>Arundo</taxon>
    </lineage>
</organism>
<reference evidence="1" key="2">
    <citation type="journal article" date="2015" name="Data Brief">
        <title>Shoot transcriptome of the giant reed, Arundo donax.</title>
        <authorList>
            <person name="Barrero R.A."/>
            <person name="Guerrero F.D."/>
            <person name="Moolhuijzen P."/>
            <person name="Goolsby J.A."/>
            <person name="Tidwell J."/>
            <person name="Bellgard S.E."/>
            <person name="Bellgard M.I."/>
        </authorList>
    </citation>
    <scope>NUCLEOTIDE SEQUENCE</scope>
    <source>
        <tissue evidence="1">Shoot tissue taken approximately 20 cm above the soil surface</tissue>
    </source>
</reference>
<name>A0A0A9DZ85_ARUDO</name>
<protein>
    <submittedName>
        <fullName evidence="1">Uncharacterized protein</fullName>
    </submittedName>
</protein>
<accession>A0A0A9DZ85</accession>
<sequence length="44" mass="5101">MPSQTGKVFRIGLLSLPVCDKDSILKRTIYYQKRFKEKNEGKSP</sequence>
<evidence type="ECO:0000313" key="1">
    <source>
        <dbReference type="EMBL" id="JAD92023.1"/>
    </source>
</evidence>